<dbReference type="GO" id="GO:0015986">
    <property type="term" value="P:proton motive force-driven ATP synthesis"/>
    <property type="evidence" value="ECO:0007669"/>
    <property type="project" value="UniProtKB-UniRule"/>
</dbReference>
<dbReference type="PANTHER" id="PTHR12386">
    <property type="entry name" value="ATP SYNTHASE SUBUNIT"/>
    <property type="match status" value="1"/>
</dbReference>
<dbReference type="GO" id="GO:0015078">
    <property type="term" value="F:proton transmembrane transporter activity"/>
    <property type="evidence" value="ECO:0007669"/>
    <property type="project" value="UniProtKB-UniRule"/>
</dbReference>
<dbReference type="AlphaFoldDB" id="A0A6J3QU81"/>
<comment type="function">
    <text evidence="10">Subunit g, of the mitochondrial membrane ATP synthase complex (F(1)F(0) ATP synthase or Complex V) that produces ATP from ADP in the presence of a proton gradient across the membrane which is generated by electron transport complexes of the respiratory chain. ATP synthase complex consist of a soluble F(1) head domain - the catalytic core - and a membrane F(1) domain - the membrane proton channel. These two domains are linked by a central stalk rotating inside the F(1) region and a stationary peripheral stalk. During catalysis, ATP synthesis in the catalytic domain of F(1) is coupled via a rotary mechanism of the central stalk subunits to proton translocation. In vivo, can only synthesize ATP although its ATP hydrolase activity can be activated artificially in vitro. Part of the complex F(0) domain.</text>
</comment>
<accession>A0A6J3QU81</accession>
<gene>
    <name evidence="12" type="primary">LOC101330731</name>
</gene>
<evidence type="ECO:0000256" key="4">
    <source>
        <dbReference type="ARBA" id="ARBA00022547"/>
    </source>
</evidence>
<dbReference type="RefSeq" id="XP_033705822.1">
    <property type="nucleotide sequence ID" value="XM_033849931.1"/>
</dbReference>
<evidence type="ECO:0000313" key="12">
    <source>
        <dbReference type="RefSeq" id="XP_033705822.1"/>
    </source>
</evidence>
<keyword evidence="8 10" id="KW-0472">Membrane</keyword>
<comment type="subcellular location">
    <subcellularLocation>
        <location evidence="1">Mitochondrion membrane</location>
    </subcellularLocation>
</comment>
<dbReference type="PIRSF" id="PIRSF017835">
    <property type="entry name" value="ATP-synth_g_mitoch_animal"/>
    <property type="match status" value="1"/>
</dbReference>
<evidence type="ECO:0000256" key="3">
    <source>
        <dbReference type="ARBA" id="ARBA00022448"/>
    </source>
</evidence>
<protein>
    <recommendedName>
        <fullName evidence="10">ATP synthase F(0) complex subunit g, mitochondrial</fullName>
        <shortName evidence="10">ATPase subunit g</shortName>
    </recommendedName>
</protein>
<evidence type="ECO:0000256" key="1">
    <source>
        <dbReference type="ARBA" id="ARBA00004325"/>
    </source>
</evidence>
<sequence>MAQFVHNLAEKAPVLFNAAVTYSKPRLATFWHYTKDKLVPPISAEIPTAIQSLKKIINSAQTGSFKQLTVKEALLNGLVATEVWMWFYVGEIVGKRGIIGYGV</sequence>
<reference evidence="12" key="1">
    <citation type="submission" date="2025-08" db="UniProtKB">
        <authorList>
            <consortium name="RefSeq"/>
        </authorList>
    </citation>
    <scope>IDENTIFICATION</scope>
    <source>
        <tissue evidence="12">Spleen</tissue>
    </source>
</reference>
<dbReference type="Proteomes" id="UP000245320">
    <property type="component" value="Chromosome X"/>
</dbReference>
<evidence type="ECO:0000256" key="9">
    <source>
        <dbReference type="ARBA" id="ARBA00023310"/>
    </source>
</evidence>
<dbReference type="InterPro" id="IPR006808">
    <property type="entry name" value="ATP_synth_F0_gsu_mt"/>
</dbReference>
<comment type="similarity">
    <text evidence="2 10">Belongs to the ATPase g subunit family.</text>
</comment>
<proteinExistence type="inferred from homology"/>
<evidence type="ECO:0000256" key="10">
    <source>
        <dbReference type="PIRNR" id="PIRNR017835"/>
    </source>
</evidence>
<evidence type="ECO:0000256" key="8">
    <source>
        <dbReference type="ARBA" id="ARBA00023136"/>
    </source>
</evidence>
<evidence type="ECO:0000256" key="2">
    <source>
        <dbReference type="ARBA" id="ARBA00005699"/>
    </source>
</evidence>
<keyword evidence="6 10" id="KW-0406">Ion transport</keyword>
<evidence type="ECO:0000256" key="7">
    <source>
        <dbReference type="ARBA" id="ARBA00023128"/>
    </source>
</evidence>
<dbReference type="InParanoid" id="A0A6J3QU81"/>
<dbReference type="OrthoDB" id="437at2759"/>
<dbReference type="Pfam" id="PF04718">
    <property type="entry name" value="ATP-synt_G"/>
    <property type="match status" value="1"/>
</dbReference>
<keyword evidence="3 10" id="KW-0813">Transport</keyword>
<keyword evidence="5 10" id="KW-0375">Hydrogen ion transport</keyword>
<organism evidence="11 12">
    <name type="scientific">Tursiops truncatus</name>
    <name type="common">Atlantic bottle-nosed dolphin</name>
    <name type="synonym">Delphinus truncatus</name>
    <dbReference type="NCBI Taxonomy" id="9739"/>
    <lineage>
        <taxon>Eukaryota</taxon>
        <taxon>Metazoa</taxon>
        <taxon>Chordata</taxon>
        <taxon>Craniata</taxon>
        <taxon>Vertebrata</taxon>
        <taxon>Euteleostomi</taxon>
        <taxon>Mammalia</taxon>
        <taxon>Eutheria</taxon>
        <taxon>Laurasiatheria</taxon>
        <taxon>Artiodactyla</taxon>
        <taxon>Whippomorpha</taxon>
        <taxon>Cetacea</taxon>
        <taxon>Odontoceti</taxon>
        <taxon>Delphinidae</taxon>
        <taxon>Tursiops</taxon>
    </lineage>
</organism>
<keyword evidence="7 10" id="KW-0496">Mitochondrion</keyword>
<evidence type="ECO:0000313" key="11">
    <source>
        <dbReference type="Proteomes" id="UP000245320"/>
    </source>
</evidence>
<keyword evidence="9 10" id="KW-0066">ATP synthesis</keyword>
<keyword evidence="11" id="KW-1185">Reference proteome</keyword>
<keyword evidence="4 10" id="KW-0138">CF(0)</keyword>
<name>A0A6J3QU81_TURTR</name>
<evidence type="ECO:0000256" key="6">
    <source>
        <dbReference type="ARBA" id="ARBA00023065"/>
    </source>
</evidence>
<dbReference type="GO" id="GO:0045259">
    <property type="term" value="C:proton-transporting ATP synthase complex"/>
    <property type="evidence" value="ECO:0007669"/>
    <property type="project" value="UniProtKB-UniRule"/>
</dbReference>
<dbReference type="GO" id="GO:0031966">
    <property type="term" value="C:mitochondrial membrane"/>
    <property type="evidence" value="ECO:0007669"/>
    <property type="project" value="UniProtKB-SubCell"/>
</dbReference>
<evidence type="ECO:0000256" key="5">
    <source>
        <dbReference type="ARBA" id="ARBA00022781"/>
    </source>
</evidence>
<dbReference type="InterPro" id="IPR016702">
    <property type="entry name" value="ATP5MG_metazoa"/>
</dbReference>